<dbReference type="Proteomes" id="UP001623558">
    <property type="component" value="Unassembled WGS sequence"/>
</dbReference>
<keyword evidence="3" id="KW-1185">Reference proteome</keyword>
<comment type="caution">
    <text evidence="2">The sequence shown here is derived from an EMBL/GenBank/DDBJ whole genome shotgun (WGS) entry which is preliminary data.</text>
</comment>
<proteinExistence type="predicted"/>
<dbReference type="Gene3D" id="2.60.120.10">
    <property type="entry name" value="Jelly Rolls"/>
    <property type="match status" value="1"/>
</dbReference>
<dbReference type="CDD" id="cd02208">
    <property type="entry name" value="cupin_RmlC-like"/>
    <property type="match status" value="1"/>
</dbReference>
<feature type="domain" description="Cupin type-2" evidence="1">
    <location>
        <begin position="69"/>
        <end position="138"/>
    </location>
</feature>
<protein>
    <submittedName>
        <fullName evidence="2">Cupin domain-containing protein</fullName>
    </submittedName>
</protein>
<evidence type="ECO:0000313" key="3">
    <source>
        <dbReference type="Proteomes" id="UP001623558"/>
    </source>
</evidence>
<dbReference type="InterPro" id="IPR014710">
    <property type="entry name" value="RmlC-like_jellyroll"/>
</dbReference>
<dbReference type="PANTHER" id="PTHR36440">
    <property type="entry name" value="PUTATIVE (AFU_ORTHOLOGUE AFUA_8G07350)-RELATED"/>
    <property type="match status" value="1"/>
</dbReference>
<reference evidence="2 3" key="1">
    <citation type="submission" date="2024-07" db="EMBL/GenBank/DDBJ databases">
        <authorList>
            <person name="Pitt A."/>
            <person name="Hahn M.W."/>
        </authorList>
    </citation>
    <scope>NUCLEOTIDE SEQUENCE [LARGE SCALE GENOMIC DNA]</scope>
    <source>
        <strain evidence="2 3">1-SAACH-A3</strain>
    </source>
</reference>
<organism evidence="2 3">
    <name type="scientific">Aquirufa salirivi</name>
    <dbReference type="NCBI Taxonomy" id="3104729"/>
    <lineage>
        <taxon>Bacteria</taxon>
        <taxon>Pseudomonadati</taxon>
        <taxon>Bacteroidota</taxon>
        <taxon>Cytophagia</taxon>
        <taxon>Cytophagales</taxon>
        <taxon>Flectobacillaceae</taxon>
        <taxon>Aquirufa</taxon>
    </lineage>
</organism>
<evidence type="ECO:0000259" key="1">
    <source>
        <dbReference type="Pfam" id="PF07883"/>
    </source>
</evidence>
<dbReference type="EMBL" id="JBEWZH010000002">
    <property type="protein sequence ID" value="MFL0161606.1"/>
    <property type="molecule type" value="Genomic_DNA"/>
</dbReference>
<dbReference type="InterPro" id="IPR011051">
    <property type="entry name" value="RmlC_Cupin_sf"/>
</dbReference>
<dbReference type="RefSeq" id="WP_406750009.1">
    <property type="nucleotide sequence ID" value="NZ_JBEWZH010000002.1"/>
</dbReference>
<evidence type="ECO:0000313" key="2">
    <source>
        <dbReference type="EMBL" id="MFL0161606.1"/>
    </source>
</evidence>
<dbReference type="PANTHER" id="PTHR36440:SF1">
    <property type="entry name" value="PUTATIVE (AFU_ORTHOLOGUE AFUA_8G07350)-RELATED"/>
    <property type="match status" value="1"/>
</dbReference>
<dbReference type="InterPro" id="IPR013096">
    <property type="entry name" value="Cupin_2"/>
</dbReference>
<dbReference type="SUPFAM" id="SSF51182">
    <property type="entry name" value="RmlC-like cupins"/>
    <property type="match status" value="1"/>
</dbReference>
<sequence>MNRHDFLLQSGMLTALTGIPNSYIQSNSFDQTKPFLLPPLSPLDHKGSMDIRVRVKSSMTNGIYSNVECAVAPKTMGPAPHIHKELDELMFVLEGTASVIVGEEIVQVQAGGWHFRPRMIEHTFWNASEKPLLFIDMYFNQPFEEYLEKVFHQLTPENGYPNGSEAKSKEVRALQQKFGLMAAPNAAAKRLEIIKKYDLK</sequence>
<name>A0ABW8RSP2_9BACT</name>
<gene>
    <name evidence="2" type="ORF">U0R11_04305</name>
</gene>
<dbReference type="InterPro" id="IPR053146">
    <property type="entry name" value="QDO-like"/>
</dbReference>
<dbReference type="Pfam" id="PF07883">
    <property type="entry name" value="Cupin_2"/>
    <property type="match status" value="1"/>
</dbReference>
<accession>A0ABW8RSP2</accession>